<evidence type="ECO:0000259" key="6">
    <source>
        <dbReference type="Pfam" id="PF01243"/>
    </source>
</evidence>
<dbReference type="InterPro" id="IPR011576">
    <property type="entry name" value="Pyridox_Oxase_N"/>
</dbReference>
<feature type="binding site" evidence="5">
    <location>
        <position position="139"/>
    </location>
    <ligand>
        <name>FMN</name>
        <dbReference type="ChEBI" id="CHEBI:58210"/>
    </ligand>
</feature>
<evidence type="ECO:0000256" key="5">
    <source>
        <dbReference type="HAMAP-Rule" id="MF_01629"/>
    </source>
</evidence>
<dbReference type="NCBIfam" id="TIGR00558">
    <property type="entry name" value="pdxH"/>
    <property type="match status" value="1"/>
</dbReference>
<comment type="similarity">
    <text evidence="1 5">Belongs to the pyridoxamine 5'-phosphate oxidase family.</text>
</comment>
<comment type="cofactor">
    <cofactor evidence="5">
        <name>FMN</name>
        <dbReference type="ChEBI" id="CHEBI:58210"/>
    </cofactor>
    <text evidence="5">Binds 1 FMN per subunit.</text>
</comment>
<keyword evidence="5" id="KW-0664">Pyridoxine biosynthesis</keyword>
<feature type="binding site" evidence="5">
    <location>
        <begin position="196"/>
        <end position="197"/>
    </location>
    <ligand>
        <name>FMN</name>
        <dbReference type="ChEBI" id="CHEBI:58210"/>
    </ligand>
</feature>
<dbReference type="GO" id="GO:0004733">
    <property type="term" value="F:pyridoxamine phosphate oxidase activity"/>
    <property type="evidence" value="ECO:0007669"/>
    <property type="project" value="UniProtKB-EC"/>
</dbReference>
<feature type="binding site" evidence="5">
    <location>
        <position position="183"/>
    </location>
    <ligand>
        <name>substrate</name>
    </ligand>
</feature>
<comment type="catalytic activity">
    <reaction evidence="5">
        <text>pyridoxine 5'-phosphate + O2 = pyridoxal 5'-phosphate + H2O2</text>
        <dbReference type="Rhea" id="RHEA:15149"/>
        <dbReference type="ChEBI" id="CHEBI:15379"/>
        <dbReference type="ChEBI" id="CHEBI:16240"/>
        <dbReference type="ChEBI" id="CHEBI:58589"/>
        <dbReference type="ChEBI" id="CHEBI:597326"/>
        <dbReference type="EC" id="1.4.3.5"/>
    </reaction>
</comment>
<reference evidence="8" key="1">
    <citation type="submission" date="2022-10" db="EMBL/GenBank/DDBJ databases">
        <title>Completed Genome Sequence of two octocoral isolated bacterium, Endozoicomonas euniceicola EF212T and Endozoicomonas gorgoniicola PS125T.</title>
        <authorList>
            <person name="Chiou Y.-J."/>
            <person name="Chen Y.-H."/>
        </authorList>
    </citation>
    <scope>NUCLEOTIDE SEQUENCE</scope>
    <source>
        <strain evidence="8">EF212</strain>
    </source>
</reference>
<feature type="binding site" evidence="5">
    <location>
        <position position="179"/>
    </location>
    <ligand>
        <name>substrate</name>
    </ligand>
</feature>
<keyword evidence="3 5" id="KW-0288">FMN</keyword>
<protein>
    <recommendedName>
        <fullName evidence="5">Pyridoxine/pyridoxamine 5'-phosphate oxidase</fullName>
        <ecNumber evidence="5">1.4.3.5</ecNumber>
    </recommendedName>
    <alternativeName>
        <fullName evidence="5">PNP/PMP oxidase</fullName>
        <shortName evidence="5">PNPOx</shortName>
    </alternativeName>
    <alternativeName>
        <fullName evidence="5">Pyridoxal 5'-phosphate synthase</fullName>
    </alternativeName>
</protein>
<dbReference type="PANTHER" id="PTHR10851">
    <property type="entry name" value="PYRIDOXINE-5-PHOSPHATE OXIDASE"/>
    <property type="match status" value="1"/>
</dbReference>
<evidence type="ECO:0000313" key="9">
    <source>
        <dbReference type="Proteomes" id="UP001163255"/>
    </source>
</evidence>
<feature type="binding site" evidence="5">
    <location>
        <position position="161"/>
    </location>
    <ligand>
        <name>FMN</name>
        <dbReference type="ChEBI" id="CHEBI:58210"/>
    </ligand>
</feature>
<name>A0ABY6GSK9_9GAMM</name>
<feature type="binding site" evidence="5">
    <location>
        <begin position="117"/>
        <end position="122"/>
    </location>
    <ligand>
        <name>FMN</name>
        <dbReference type="ChEBI" id="CHEBI:58210"/>
    </ligand>
</feature>
<dbReference type="Proteomes" id="UP001163255">
    <property type="component" value="Chromosome"/>
</dbReference>
<dbReference type="SUPFAM" id="SSF50475">
    <property type="entry name" value="FMN-binding split barrel"/>
    <property type="match status" value="1"/>
</dbReference>
<evidence type="ECO:0000256" key="3">
    <source>
        <dbReference type="ARBA" id="ARBA00022643"/>
    </source>
</evidence>
<dbReference type="Pfam" id="PF01243">
    <property type="entry name" value="PNPOx_N"/>
    <property type="match status" value="1"/>
</dbReference>
<accession>A0ABY6GSK9</accession>
<comment type="catalytic activity">
    <reaction evidence="5">
        <text>pyridoxamine 5'-phosphate + O2 + H2O = pyridoxal 5'-phosphate + H2O2 + NH4(+)</text>
        <dbReference type="Rhea" id="RHEA:15817"/>
        <dbReference type="ChEBI" id="CHEBI:15377"/>
        <dbReference type="ChEBI" id="CHEBI:15379"/>
        <dbReference type="ChEBI" id="CHEBI:16240"/>
        <dbReference type="ChEBI" id="CHEBI:28938"/>
        <dbReference type="ChEBI" id="CHEBI:58451"/>
        <dbReference type="ChEBI" id="CHEBI:597326"/>
        <dbReference type="EC" id="1.4.3.5"/>
    </reaction>
</comment>
<feature type="binding site" evidence="5">
    <location>
        <begin position="247"/>
        <end position="249"/>
    </location>
    <ligand>
        <name>substrate</name>
    </ligand>
</feature>
<dbReference type="NCBIfam" id="NF004231">
    <property type="entry name" value="PRK05679.1"/>
    <property type="match status" value="1"/>
</dbReference>
<gene>
    <name evidence="5 8" type="primary">pdxH</name>
    <name evidence="8" type="ORF">NX720_23385</name>
</gene>
<evidence type="ECO:0000256" key="4">
    <source>
        <dbReference type="ARBA" id="ARBA00023002"/>
    </source>
</evidence>
<keyword evidence="2 5" id="KW-0285">Flavoprotein</keyword>
<feature type="domain" description="Pyridoxamine 5'-phosphate oxidase N-terminal" evidence="6">
    <location>
        <begin position="90"/>
        <end position="214"/>
    </location>
</feature>
<proteinExistence type="inferred from homology"/>
<dbReference type="InterPro" id="IPR019576">
    <property type="entry name" value="Pyridoxamine_oxidase_dimer_C"/>
</dbReference>
<keyword evidence="9" id="KW-1185">Reference proteome</keyword>
<organism evidence="8 9">
    <name type="scientific">Endozoicomonas euniceicola</name>
    <dbReference type="NCBI Taxonomy" id="1234143"/>
    <lineage>
        <taxon>Bacteria</taxon>
        <taxon>Pseudomonadati</taxon>
        <taxon>Pseudomonadota</taxon>
        <taxon>Gammaproteobacteria</taxon>
        <taxon>Oceanospirillales</taxon>
        <taxon>Endozoicomonadaceae</taxon>
        <taxon>Endozoicomonas</taxon>
    </lineage>
</organism>
<feature type="domain" description="Pyridoxine 5'-phosphate oxidase dimerisation C-terminal" evidence="7">
    <location>
        <begin position="228"/>
        <end position="269"/>
    </location>
</feature>
<dbReference type="Gene3D" id="2.30.110.10">
    <property type="entry name" value="Electron Transport, Fmn-binding Protein, Chain A"/>
    <property type="match status" value="1"/>
</dbReference>
<dbReference type="EC" id="1.4.3.5" evidence="5"/>
<dbReference type="EMBL" id="CP103300">
    <property type="protein sequence ID" value="UYM15734.1"/>
    <property type="molecule type" value="Genomic_DNA"/>
</dbReference>
<feature type="binding site" evidence="5">
    <location>
        <position position="251"/>
    </location>
    <ligand>
        <name>FMN</name>
        <dbReference type="ChEBI" id="CHEBI:58210"/>
    </ligand>
</feature>
<dbReference type="HAMAP" id="MF_01629">
    <property type="entry name" value="PdxH"/>
    <property type="match status" value="1"/>
</dbReference>
<dbReference type="InterPro" id="IPR019740">
    <property type="entry name" value="Pyridox_Oxase_CS"/>
</dbReference>
<feature type="binding site" evidence="5">
    <location>
        <begin position="132"/>
        <end position="133"/>
    </location>
    <ligand>
        <name>FMN</name>
        <dbReference type="ChEBI" id="CHEBI:58210"/>
    </ligand>
</feature>
<dbReference type="RefSeq" id="WP_262597906.1">
    <property type="nucleotide sequence ID" value="NZ_CP103300.1"/>
</dbReference>
<dbReference type="PANTHER" id="PTHR10851:SF0">
    <property type="entry name" value="PYRIDOXINE-5'-PHOSPHATE OXIDASE"/>
    <property type="match status" value="1"/>
</dbReference>
<comment type="pathway">
    <text evidence="5">Cofactor metabolism; pyridoxal 5'-phosphate salvage; pyridoxal 5'-phosphate from pyridoxine 5'-phosphate: step 1/1.</text>
</comment>
<sequence length="269" mass="30839">MKYALFIVWKTDSYYSQLSRNHDKKKKPAGISPSFIASGSCCTIPHNEDTNPHRSTNMDISNLRENYTQSGLDKEDLNSDPVEQFSLWFQQAQEAQLPEPNAMSIATATADGVPSLRTVLLKYFDQSGFVFFTNYSSNKSREISENPHVALMFPWVTLERQVVIKGTAEKISKAESLKYFTSRPHGSQLGAWVSHQSSVITGRKLLELKLDEMKRKFKEGKVPLPDFWGGYRVVPQTIEFWQGRPNRLHDRFQYARTNDKGWVIERLAP</sequence>
<comment type="function">
    <text evidence="5">Catalyzes the oxidation of either pyridoxine 5'-phosphate (PNP) or pyridoxamine 5'-phosphate (PMP) into pyridoxal 5'-phosphate (PLP).</text>
</comment>
<comment type="subunit">
    <text evidence="5">Homodimer.</text>
</comment>
<evidence type="ECO:0000256" key="1">
    <source>
        <dbReference type="ARBA" id="ARBA00007301"/>
    </source>
</evidence>
<dbReference type="InterPro" id="IPR012349">
    <property type="entry name" value="Split_barrel_FMN-bd"/>
</dbReference>
<dbReference type="InterPro" id="IPR000659">
    <property type="entry name" value="Pyridox_Oxase"/>
</dbReference>
<comment type="pathway">
    <text evidence="5">Cofactor metabolism; pyridoxal 5'-phosphate salvage; pyridoxal 5'-phosphate from pyridoxamine 5'-phosphate: step 1/1.</text>
</comment>
<feature type="binding site" evidence="5">
    <location>
        <position position="122"/>
    </location>
    <ligand>
        <name>substrate</name>
    </ligand>
</feature>
<feature type="binding site" evidence="5">
    <location>
        <position position="187"/>
    </location>
    <ligand>
        <name>substrate</name>
    </ligand>
</feature>
<evidence type="ECO:0000256" key="2">
    <source>
        <dbReference type="ARBA" id="ARBA00022630"/>
    </source>
</evidence>
<dbReference type="PROSITE" id="PS01064">
    <property type="entry name" value="PYRIDOX_OXIDASE"/>
    <property type="match status" value="1"/>
</dbReference>
<evidence type="ECO:0000259" key="7">
    <source>
        <dbReference type="Pfam" id="PF10590"/>
    </source>
</evidence>
<feature type="binding site" evidence="5">
    <location>
        <position position="241"/>
    </location>
    <ligand>
        <name>FMN</name>
        <dbReference type="ChEBI" id="CHEBI:58210"/>
    </ligand>
</feature>
<evidence type="ECO:0000313" key="8">
    <source>
        <dbReference type="EMBL" id="UYM15734.1"/>
    </source>
</evidence>
<comment type="caution">
    <text evidence="5">Lacks conserved residue(s) required for the propagation of feature annotation.</text>
</comment>
<dbReference type="Pfam" id="PF10590">
    <property type="entry name" value="PNP_phzG_C"/>
    <property type="match status" value="1"/>
</dbReference>
<keyword evidence="4 5" id="KW-0560">Oxidoreductase</keyword>